<reference evidence="2" key="1">
    <citation type="journal article" date="2014" name="Int. J. Syst. Evol. Microbiol.">
        <title>Complete genome sequence of Corynebacterium casei LMG S-19264T (=DSM 44701T), isolated from a smear-ripened cheese.</title>
        <authorList>
            <consortium name="US DOE Joint Genome Institute (JGI-PGF)"/>
            <person name="Walter F."/>
            <person name="Albersmeier A."/>
            <person name="Kalinowski J."/>
            <person name="Ruckert C."/>
        </authorList>
    </citation>
    <scope>NUCLEOTIDE SEQUENCE</scope>
    <source>
        <strain evidence="2">JCM 19018</strain>
    </source>
</reference>
<sequence length="92" mass="10449">MSKELAEQFDRDLSAPDETAERARKARKQGAALDIDWETAFEVYDAQANQDPKKFIRFPESAPEPQDVAVTQFEGSDSMSDDDDRYESTVSR</sequence>
<evidence type="ECO:0000313" key="2">
    <source>
        <dbReference type="EMBL" id="GGK83167.1"/>
    </source>
</evidence>
<feature type="region of interest" description="Disordered" evidence="1">
    <location>
        <begin position="1"/>
        <end position="25"/>
    </location>
</feature>
<comment type="caution">
    <text evidence="2">The sequence shown here is derived from an EMBL/GenBank/DDBJ whole genome shotgun (WGS) entry which is preliminary data.</text>
</comment>
<protein>
    <submittedName>
        <fullName evidence="2">Uncharacterized protein</fullName>
    </submittedName>
</protein>
<dbReference type="OrthoDB" id="374260at2157"/>
<evidence type="ECO:0000313" key="3">
    <source>
        <dbReference type="Proteomes" id="UP000614221"/>
    </source>
</evidence>
<accession>A0A830EQ92</accession>
<gene>
    <name evidence="2" type="ORF">GCM10009067_39200</name>
</gene>
<evidence type="ECO:0000256" key="1">
    <source>
        <dbReference type="SAM" id="MobiDB-lite"/>
    </source>
</evidence>
<dbReference type="AlphaFoldDB" id="A0A830EQ92"/>
<organism evidence="2 3">
    <name type="scientific">Haloarcula sebkhae</name>
    <dbReference type="NCBI Taxonomy" id="932660"/>
    <lineage>
        <taxon>Archaea</taxon>
        <taxon>Methanobacteriati</taxon>
        <taxon>Methanobacteriota</taxon>
        <taxon>Stenosarchaea group</taxon>
        <taxon>Halobacteria</taxon>
        <taxon>Halobacteriales</taxon>
        <taxon>Haloarculaceae</taxon>
        <taxon>Haloarcula</taxon>
    </lineage>
</organism>
<name>A0A830EQ92_9EURY</name>
<feature type="region of interest" description="Disordered" evidence="1">
    <location>
        <begin position="72"/>
        <end position="92"/>
    </location>
</feature>
<reference evidence="2" key="2">
    <citation type="submission" date="2020-09" db="EMBL/GenBank/DDBJ databases">
        <authorList>
            <person name="Sun Q."/>
            <person name="Ohkuma M."/>
        </authorList>
    </citation>
    <scope>NUCLEOTIDE SEQUENCE</scope>
    <source>
        <strain evidence="2">JCM 19018</strain>
    </source>
</reference>
<dbReference type="EMBL" id="BMPD01000010">
    <property type="protein sequence ID" value="GGK83167.1"/>
    <property type="molecule type" value="Genomic_DNA"/>
</dbReference>
<dbReference type="RefSeq" id="WP_188980560.1">
    <property type="nucleotide sequence ID" value="NZ_BMPD01000010.1"/>
</dbReference>
<dbReference type="Proteomes" id="UP000614221">
    <property type="component" value="Unassembled WGS sequence"/>
</dbReference>
<feature type="compositionally biased region" description="Basic and acidic residues" evidence="1">
    <location>
        <begin position="1"/>
        <end position="23"/>
    </location>
</feature>
<proteinExistence type="predicted"/>